<proteinExistence type="predicted"/>
<evidence type="ECO:0000259" key="4">
    <source>
        <dbReference type="PROSITE" id="PS50835"/>
    </source>
</evidence>
<protein>
    <recommendedName>
        <fullName evidence="4">Ig-like domain-containing protein</fullName>
    </recommendedName>
</protein>
<dbReference type="InterPro" id="IPR036179">
    <property type="entry name" value="Ig-like_dom_sf"/>
</dbReference>
<keyword evidence="6" id="KW-1185">Reference proteome</keyword>
<gene>
    <name evidence="5" type="ORF">C7M84_000593</name>
</gene>
<reference evidence="5 6" key="2">
    <citation type="submission" date="2019-01" db="EMBL/GenBank/DDBJ databases">
        <title>The decoding of complex shrimp genome reveals the adaptation for benthos swimmer, frequently molting mechanism and breeding impact on genome.</title>
        <authorList>
            <person name="Sun Y."/>
            <person name="Gao Y."/>
            <person name="Yu Y."/>
        </authorList>
    </citation>
    <scope>NUCLEOTIDE SEQUENCE [LARGE SCALE GENOMIC DNA]</scope>
    <source>
        <tissue evidence="5">Muscle</tissue>
    </source>
</reference>
<dbReference type="AlphaFoldDB" id="A0A3R7MMA2"/>
<dbReference type="Proteomes" id="UP000283509">
    <property type="component" value="Unassembled WGS sequence"/>
</dbReference>
<dbReference type="SUPFAM" id="SSF48726">
    <property type="entry name" value="Immunoglobulin"/>
    <property type="match status" value="3"/>
</dbReference>
<dbReference type="InterPro" id="IPR013162">
    <property type="entry name" value="CD80_C2-set"/>
</dbReference>
<dbReference type="SMART" id="SM00409">
    <property type="entry name" value="IG"/>
    <property type="match status" value="4"/>
</dbReference>
<dbReference type="InterPro" id="IPR013783">
    <property type="entry name" value="Ig-like_fold"/>
</dbReference>
<dbReference type="OrthoDB" id="8825892at2759"/>
<evidence type="ECO:0000313" key="6">
    <source>
        <dbReference type="Proteomes" id="UP000283509"/>
    </source>
</evidence>
<reference evidence="5 6" key="1">
    <citation type="submission" date="2018-04" db="EMBL/GenBank/DDBJ databases">
        <authorList>
            <person name="Zhang X."/>
            <person name="Yuan J."/>
            <person name="Li F."/>
            <person name="Xiang J."/>
        </authorList>
    </citation>
    <scope>NUCLEOTIDE SEQUENCE [LARGE SCALE GENOMIC DNA]</scope>
    <source>
        <tissue evidence="5">Muscle</tissue>
    </source>
</reference>
<comment type="caution">
    <text evidence="5">The sequence shown here is derived from an EMBL/GenBank/DDBJ whole genome shotgun (WGS) entry which is preliminary data.</text>
</comment>
<dbReference type="InterPro" id="IPR007110">
    <property type="entry name" value="Ig-like_dom"/>
</dbReference>
<keyword evidence="2" id="KW-0472">Membrane</keyword>
<accession>A0A3R7MMA2</accession>
<dbReference type="Pfam" id="PF08205">
    <property type="entry name" value="C2-set_2"/>
    <property type="match status" value="1"/>
</dbReference>
<name>A0A3R7MMA2_PENVA</name>
<dbReference type="Pfam" id="PF00047">
    <property type="entry name" value="ig"/>
    <property type="match status" value="1"/>
</dbReference>
<dbReference type="PANTHER" id="PTHR23278">
    <property type="entry name" value="SIDESTEP PROTEIN"/>
    <property type="match status" value="1"/>
</dbReference>
<evidence type="ECO:0000256" key="1">
    <source>
        <dbReference type="ARBA" id="ARBA00004167"/>
    </source>
</evidence>
<dbReference type="SMART" id="SM00408">
    <property type="entry name" value="IGc2"/>
    <property type="match status" value="2"/>
</dbReference>
<dbReference type="PANTHER" id="PTHR23278:SF19">
    <property type="entry name" value="OBSCURIN"/>
    <property type="match status" value="1"/>
</dbReference>
<dbReference type="Gene3D" id="2.60.40.10">
    <property type="entry name" value="Immunoglobulins"/>
    <property type="match status" value="4"/>
</dbReference>
<evidence type="ECO:0000256" key="3">
    <source>
        <dbReference type="ARBA" id="ARBA00023157"/>
    </source>
</evidence>
<organism evidence="5 6">
    <name type="scientific">Penaeus vannamei</name>
    <name type="common">Whiteleg shrimp</name>
    <name type="synonym">Litopenaeus vannamei</name>
    <dbReference type="NCBI Taxonomy" id="6689"/>
    <lineage>
        <taxon>Eukaryota</taxon>
        <taxon>Metazoa</taxon>
        <taxon>Ecdysozoa</taxon>
        <taxon>Arthropoda</taxon>
        <taxon>Crustacea</taxon>
        <taxon>Multicrustacea</taxon>
        <taxon>Malacostraca</taxon>
        <taxon>Eumalacostraca</taxon>
        <taxon>Eucarida</taxon>
        <taxon>Decapoda</taxon>
        <taxon>Dendrobranchiata</taxon>
        <taxon>Penaeoidea</taxon>
        <taxon>Penaeidae</taxon>
        <taxon>Penaeus</taxon>
    </lineage>
</organism>
<feature type="domain" description="Ig-like" evidence="4">
    <location>
        <begin position="408"/>
        <end position="500"/>
    </location>
</feature>
<evidence type="ECO:0000313" key="5">
    <source>
        <dbReference type="EMBL" id="ROT80655.1"/>
    </source>
</evidence>
<dbReference type="PROSITE" id="PS50835">
    <property type="entry name" value="IG_LIKE"/>
    <property type="match status" value="3"/>
</dbReference>
<dbReference type="GO" id="GO:0016020">
    <property type="term" value="C:membrane"/>
    <property type="evidence" value="ECO:0007669"/>
    <property type="project" value="UniProtKB-SubCell"/>
</dbReference>
<dbReference type="EMBL" id="QCYY01001094">
    <property type="protein sequence ID" value="ROT80655.1"/>
    <property type="molecule type" value="Genomic_DNA"/>
</dbReference>
<keyword evidence="3" id="KW-1015">Disulfide bond</keyword>
<dbReference type="InterPro" id="IPR003598">
    <property type="entry name" value="Ig_sub2"/>
</dbReference>
<dbReference type="Pfam" id="PF13927">
    <property type="entry name" value="Ig_3"/>
    <property type="match status" value="1"/>
</dbReference>
<comment type="subcellular location">
    <subcellularLocation>
        <location evidence="1">Membrane</location>
        <topology evidence="1">Single-pass membrane protein</topology>
    </subcellularLocation>
</comment>
<feature type="domain" description="Ig-like" evidence="4">
    <location>
        <begin position="227"/>
        <end position="302"/>
    </location>
</feature>
<evidence type="ECO:0000256" key="2">
    <source>
        <dbReference type="ARBA" id="ARBA00023136"/>
    </source>
</evidence>
<dbReference type="STRING" id="6689.A0A3R7MMA2"/>
<sequence length="562" mass="61955">MAKITSGFEFVISRSHSELRNLMMLACRLRASYPPACLFLTQPLPFLFLPFLHLFPHFFPSNQLPLVSPHQLIPFTKPPFPFLLSPFGPHSPPTRSSYNAHTLSSLVLLYNTFPHNANSLTFSSPSTPTNPPVDGRNGPVSHGDAWAEEATLGQRASLDLRMHPPGLVLDPVKASDRDLYRCRVDYDSSPTRNVRIQLNVVVPPRRVHIVNEKGMDVNGVIGPYHVGVTVKLQCRAEGGEPRPSVTWWSGGTLLDDVSEDRRGDVTINTLTLHSIARHDLYRSLTCQVVNSNLSDPMTATVTLDMSFPPLTVKIMSLKDELSEDEKYKIVCESSGSRPSASITWWKNGMLMTDARKQVFQEGNITRSTLHLVPSPADNDVYISCRAENPRVPTAVIEDSAKLNVHYTPRLSLAAGLNLDMEDIKEGDDVYFECGIQANPRVYKVQWFHNGEELNHNVSAGVIQSNQSLVLQSVTRASSGDYKCTAANLHGSSESNSVQLSVKFAPLCAEGQKVVYGAGKQEELNVTCSVEAHLNPSPSGGHSTVPPKWSTSLQAGRGWWARA</sequence>
<dbReference type="InterPro" id="IPR013151">
    <property type="entry name" value="Immunoglobulin_dom"/>
</dbReference>
<feature type="domain" description="Ig-like" evidence="4">
    <location>
        <begin position="308"/>
        <end position="403"/>
    </location>
</feature>
<dbReference type="InterPro" id="IPR003599">
    <property type="entry name" value="Ig_sub"/>
</dbReference>